<dbReference type="InterPro" id="IPR028098">
    <property type="entry name" value="Glyco_trans_4-like_N"/>
</dbReference>
<dbReference type="Gene3D" id="3.40.50.2000">
    <property type="entry name" value="Glycogen Phosphorylase B"/>
    <property type="match status" value="2"/>
</dbReference>
<dbReference type="PANTHER" id="PTHR12526">
    <property type="entry name" value="GLYCOSYLTRANSFERASE"/>
    <property type="match status" value="1"/>
</dbReference>
<evidence type="ECO:0000313" key="3">
    <source>
        <dbReference type="EMBL" id="MDA3615653.1"/>
    </source>
</evidence>
<proteinExistence type="predicted"/>
<dbReference type="EMBL" id="JAQGEF010000015">
    <property type="protein sequence ID" value="MDA3615653.1"/>
    <property type="molecule type" value="Genomic_DNA"/>
</dbReference>
<dbReference type="PANTHER" id="PTHR12526:SF630">
    <property type="entry name" value="GLYCOSYLTRANSFERASE"/>
    <property type="match status" value="1"/>
</dbReference>
<evidence type="ECO:0000313" key="4">
    <source>
        <dbReference type="Proteomes" id="UP001210231"/>
    </source>
</evidence>
<reference evidence="3 4" key="1">
    <citation type="submission" date="2022-12" db="EMBL/GenBank/DDBJ databases">
        <title>Chitinophagaceae gen. sp. nov., a new member of the family Chitinophagaceae, isolated from soil in a chemical factory.</title>
        <authorList>
            <person name="Ke Z."/>
        </authorList>
    </citation>
    <scope>NUCLEOTIDE SEQUENCE [LARGE SCALE GENOMIC DNA]</scope>
    <source>
        <strain evidence="3 4">LY-5</strain>
    </source>
</reference>
<dbReference type="Pfam" id="PF13439">
    <property type="entry name" value="Glyco_transf_4"/>
    <property type="match status" value="1"/>
</dbReference>
<evidence type="ECO:0000259" key="2">
    <source>
        <dbReference type="Pfam" id="PF13439"/>
    </source>
</evidence>
<accession>A0ABT4ULI2</accession>
<keyword evidence="4" id="KW-1185">Reference proteome</keyword>
<protein>
    <submittedName>
        <fullName evidence="3">Glycosyltransferase</fullName>
    </submittedName>
</protein>
<dbReference type="InterPro" id="IPR001296">
    <property type="entry name" value="Glyco_trans_1"/>
</dbReference>
<dbReference type="Pfam" id="PF00534">
    <property type="entry name" value="Glycos_transf_1"/>
    <property type="match status" value="1"/>
</dbReference>
<dbReference type="SUPFAM" id="SSF53756">
    <property type="entry name" value="UDP-Glycosyltransferase/glycogen phosphorylase"/>
    <property type="match status" value="1"/>
</dbReference>
<feature type="domain" description="Glycosyl transferase family 1" evidence="1">
    <location>
        <begin position="181"/>
        <end position="337"/>
    </location>
</feature>
<dbReference type="CDD" id="cd03811">
    <property type="entry name" value="GT4_GT28_WabH-like"/>
    <property type="match status" value="1"/>
</dbReference>
<dbReference type="Proteomes" id="UP001210231">
    <property type="component" value="Unassembled WGS sequence"/>
</dbReference>
<name>A0ABT4ULI2_9BACT</name>
<evidence type="ECO:0000259" key="1">
    <source>
        <dbReference type="Pfam" id="PF00534"/>
    </source>
</evidence>
<dbReference type="RefSeq" id="WP_407031979.1">
    <property type="nucleotide sequence ID" value="NZ_JAQGEF010000015.1"/>
</dbReference>
<comment type="caution">
    <text evidence="3">The sequence shown here is derived from an EMBL/GenBank/DDBJ whole genome shotgun (WGS) entry which is preliminary data.</text>
</comment>
<sequence length="366" mass="41629">MIVVANIIDTLDLGGTENMAVNIANTLAQSEDYESHLVVTRATEGPLLERIAPGVKVFLLRKKKSIDFKALRNLFSYLKEHQVNIVHAHANSHIYPAILKKAMNFKLIWHDHYGLKINYETGKRSYPVSPFVKSFDYTIAVNEELLKTDIQFFKIYPSKITYIPNFSIRQRTGHHQPPVVLKEDAVKFVSLANFREQKDHFTLLNAFAKVIDKHPNVHLYLIGMGEKNAYQEKVEIQIASARLKDHVTWLGVVDQPMDILKQCDIAVISSTSEGLPLALIEYGQARLAVITTNVGQIPQYIDDKNGILLQPKDTDALAAKMNLLIEDQTLRKTLADNWHIEVKNSFDADILFSRILDIYNKVLNIK</sequence>
<organism evidence="3 4">
    <name type="scientific">Polluticaenibacter yanchengensis</name>
    <dbReference type="NCBI Taxonomy" id="3014562"/>
    <lineage>
        <taxon>Bacteria</taxon>
        <taxon>Pseudomonadati</taxon>
        <taxon>Bacteroidota</taxon>
        <taxon>Chitinophagia</taxon>
        <taxon>Chitinophagales</taxon>
        <taxon>Chitinophagaceae</taxon>
        <taxon>Polluticaenibacter</taxon>
    </lineage>
</organism>
<gene>
    <name evidence="3" type="ORF">O3P16_12600</name>
</gene>
<feature type="domain" description="Glycosyltransferase subfamily 4-like N-terminal" evidence="2">
    <location>
        <begin position="14"/>
        <end position="165"/>
    </location>
</feature>